<evidence type="ECO:0000259" key="1">
    <source>
        <dbReference type="Pfam" id="PF06983"/>
    </source>
</evidence>
<dbReference type="GO" id="GO:0008168">
    <property type="term" value="F:methyltransferase activity"/>
    <property type="evidence" value="ECO:0007669"/>
    <property type="project" value="UniProtKB-KW"/>
</dbReference>
<keyword evidence="2" id="KW-0830">Ubiquinone</keyword>
<evidence type="ECO:0000313" key="3">
    <source>
        <dbReference type="EMBL" id="WQG91206.1"/>
    </source>
</evidence>
<dbReference type="InterPro" id="IPR028973">
    <property type="entry name" value="PhnB-like"/>
</dbReference>
<dbReference type="InterPro" id="IPR029068">
    <property type="entry name" value="Glyas_Bleomycin-R_OHBP_Dase"/>
</dbReference>
<evidence type="ECO:0000313" key="5">
    <source>
        <dbReference type="Proteomes" id="UP001326715"/>
    </source>
</evidence>
<dbReference type="Pfam" id="PF06983">
    <property type="entry name" value="3-dmu-9_3-mt"/>
    <property type="match status" value="2"/>
</dbReference>
<dbReference type="SUPFAM" id="SSF54593">
    <property type="entry name" value="Glyoxalase/Bleomycin resistance protein/Dihydroxybiphenyl dioxygenase"/>
    <property type="match status" value="2"/>
</dbReference>
<dbReference type="PANTHER" id="PTHR33990">
    <property type="entry name" value="PROTEIN YJDN-RELATED"/>
    <property type="match status" value="1"/>
</dbReference>
<sequence>MNNSIYPCLTIKGKIAEAADFYLDTFGDGSITSSNPIVITLKLSGQQFMLLNDGPASTPNPSISFMVLSENEADTEAYYHKLIQGGSALMPLDKYPWSPKYAWVHDQFGISWQLYTGAKNDASQKFCPTLMFTGDKAGKAEEAVHFYTDLFEDSTLQGILKYSEGEDNTNFVKHSQFKIKQFVTMAMDSSADHGFGFVDAISLVVNCKDQAEIDRYWDGLVADGGHEVACGWLVDKYGVSWQIVPDKLGQWMSDPAKFQRVLNALMKMKKLIYTELENA</sequence>
<reference evidence="3 5" key="2">
    <citation type="submission" date="2023-11" db="EMBL/GenBank/DDBJ databases">
        <title>MicrobeMod: A computational toolkit for identifying prokaryotic methylation and restriction-modification with nanopore sequencing.</title>
        <authorList>
            <person name="Crits-Christoph A."/>
            <person name="Kang S.C."/>
            <person name="Lee H."/>
            <person name="Ostrov N."/>
        </authorList>
    </citation>
    <scope>NUCLEOTIDE SEQUENCE [LARGE SCALE GENOMIC DNA]</scope>
    <source>
        <strain evidence="3 5">ATCC 23090</strain>
    </source>
</reference>
<reference evidence="2 4" key="1">
    <citation type="submission" date="2016-11" db="EMBL/GenBank/DDBJ databases">
        <authorList>
            <person name="Jaros S."/>
            <person name="Januszkiewicz K."/>
            <person name="Wedrychowicz H."/>
        </authorList>
    </citation>
    <scope>NUCLEOTIDE SEQUENCE [LARGE SCALE GENOMIC DNA]</scope>
    <source>
        <strain evidence="2 4">DSM 784</strain>
    </source>
</reference>
<protein>
    <submittedName>
        <fullName evidence="2">Glyoxalase superfamily enzyme, possibly 3-demethylubiquinone-9 3-methyltransferase</fullName>
    </submittedName>
    <submittedName>
        <fullName evidence="3">VOC family protein</fullName>
    </submittedName>
</protein>
<dbReference type="STRING" id="1004.SAMN05661012_01366"/>
<dbReference type="Gene3D" id="3.10.180.10">
    <property type="entry name" value="2,3-Dihydroxybiphenyl 1,2-Dioxygenase, domain 1"/>
    <property type="match status" value="2"/>
</dbReference>
<feature type="domain" description="PhnB-like" evidence="1">
    <location>
        <begin position="4"/>
        <end position="114"/>
    </location>
</feature>
<proteinExistence type="predicted"/>
<feature type="domain" description="PhnB-like" evidence="1">
    <location>
        <begin position="124"/>
        <end position="244"/>
    </location>
</feature>
<dbReference type="EMBL" id="CP140154">
    <property type="protein sequence ID" value="WQG91206.1"/>
    <property type="molecule type" value="Genomic_DNA"/>
</dbReference>
<dbReference type="OrthoDB" id="9806473at2"/>
<evidence type="ECO:0000313" key="4">
    <source>
        <dbReference type="Proteomes" id="UP000183788"/>
    </source>
</evidence>
<organism evidence="2 4">
    <name type="scientific">Chitinophaga sancti</name>
    <dbReference type="NCBI Taxonomy" id="1004"/>
    <lineage>
        <taxon>Bacteria</taxon>
        <taxon>Pseudomonadati</taxon>
        <taxon>Bacteroidota</taxon>
        <taxon>Chitinophagia</taxon>
        <taxon>Chitinophagales</taxon>
        <taxon>Chitinophagaceae</taxon>
        <taxon>Chitinophaga</taxon>
    </lineage>
</organism>
<dbReference type="RefSeq" id="WP_072358225.1">
    <property type="nucleotide sequence ID" value="NZ_CBHWAX010000018.1"/>
</dbReference>
<dbReference type="EMBL" id="FPIZ01000003">
    <property type="protein sequence ID" value="SFW35511.1"/>
    <property type="molecule type" value="Genomic_DNA"/>
</dbReference>
<evidence type="ECO:0000313" key="2">
    <source>
        <dbReference type="EMBL" id="SFW35511.1"/>
    </source>
</evidence>
<dbReference type="Proteomes" id="UP001326715">
    <property type="component" value="Chromosome"/>
</dbReference>
<dbReference type="CDD" id="cd06588">
    <property type="entry name" value="PhnB_like"/>
    <property type="match status" value="2"/>
</dbReference>
<gene>
    <name evidence="2" type="ORF">SAMN05661012_01366</name>
    <name evidence="3" type="ORF">SR876_06825</name>
</gene>
<dbReference type="Proteomes" id="UP000183788">
    <property type="component" value="Unassembled WGS sequence"/>
</dbReference>
<keyword evidence="5" id="KW-1185">Reference proteome</keyword>
<accession>A0A1K1NJN0</accession>
<dbReference type="GO" id="GO:0032259">
    <property type="term" value="P:methylation"/>
    <property type="evidence" value="ECO:0007669"/>
    <property type="project" value="UniProtKB-KW"/>
</dbReference>
<keyword evidence="2" id="KW-0489">Methyltransferase</keyword>
<name>A0A1K1NJN0_9BACT</name>
<dbReference type="AlphaFoldDB" id="A0A1K1NJN0"/>
<keyword evidence="2" id="KW-0808">Transferase</keyword>